<dbReference type="RefSeq" id="WP_099647695.1">
    <property type="nucleotide sequence ID" value="NZ_KZ319308.1"/>
</dbReference>
<reference evidence="1 2" key="1">
    <citation type="submission" date="2017-08" db="EMBL/GenBank/DDBJ databases">
        <title>The whole genome shortgun sequences of strain Leeuwenhoekiella nanhaiensis G18 from the South China Sea.</title>
        <authorList>
            <person name="Liu Q."/>
        </authorList>
    </citation>
    <scope>NUCLEOTIDE SEQUENCE [LARGE SCALE GENOMIC DNA]</scope>
    <source>
        <strain evidence="1 2">G18</strain>
    </source>
</reference>
<organism evidence="1 2">
    <name type="scientific">Leeuwenhoekiella nanhaiensis</name>
    <dbReference type="NCBI Taxonomy" id="1655491"/>
    <lineage>
        <taxon>Bacteria</taxon>
        <taxon>Pseudomonadati</taxon>
        <taxon>Bacteroidota</taxon>
        <taxon>Flavobacteriia</taxon>
        <taxon>Flavobacteriales</taxon>
        <taxon>Flavobacteriaceae</taxon>
        <taxon>Leeuwenhoekiella</taxon>
    </lineage>
</organism>
<keyword evidence="2" id="KW-1185">Reference proteome</keyword>
<accession>A0A2G1VM17</accession>
<sequence length="124" mass="13948">MKQIFQAFWLCLFLFFTAGGSSYALDLNLQSDRAEAPASKHQFETGHVNDQALGAVEFVLSTPEQLLQPQEDGAASVFPFDFYRSSIVNLHFYPDQESKYIKASALIIPGLSSLRLIFPFHLFP</sequence>
<gene>
    <name evidence="1" type="ORF">CJ305_18160</name>
</gene>
<comment type="caution">
    <text evidence="1">The sequence shown here is derived from an EMBL/GenBank/DDBJ whole genome shotgun (WGS) entry which is preliminary data.</text>
</comment>
<dbReference type="EMBL" id="NQXA01000029">
    <property type="protein sequence ID" value="PHQ27817.1"/>
    <property type="molecule type" value="Genomic_DNA"/>
</dbReference>
<protein>
    <submittedName>
        <fullName evidence="1">Uncharacterized protein</fullName>
    </submittedName>
</protein>
<name>A0A2G1VM17_9FLAO</name>
<evidence type="ECO:0000313" key="2">
    <source>
        <dbReference type="Proteomes" id="UP000229433"/>
    </source>
</evidence>
<dbReference type="AlphaFoldDB" id="A0A2G1VM17"/>
<evidence type="ECO:0000313" key="1">
    <source>
        <dbReference type="EMBL" id="PHQ27817.1"/>
    </source>
</evidence>
<proteinExistence type="predicted"/>
<dbReference type="Proteomes" id="UP000229433">
    <property type="component" value="Unassembled WGS sequence"/>
</dbReference>